<sequence>MSVYPGIGLSSGVARRQAKVIGGGIDCAGGLGASRNVTSLTDWSLGSDLHGSEIGVPGPRIVGGGIESLESRHVSPSAYAVTSSAGSYTPSVVPSVTAPLPLALHPPPRAVSTPVASWGSSQVGYCVPCAMPTLCTPRTPAAPVPCLSVPSPVTSLVASRLTYVSPSGVSTAQLPRFDGPIDSGSYLQRGFGSGSGGPPVGTNGGFPQSYPGQPPVGIVPPPRSYDAPSFGALYGAPAAPTLSPPSFGSPGSATFGSGVFGGSSGLMPSSIR</sequence>
<organism evidence="2">
    <name type="scientific">Noctiluca scintillans</name>
    <name type="common">Sea sparkle</name>
    <name type="synonym">Red tide dinoflagellate</name>
    <dbReference type="NCBI Taxonomy" id="2966"/>
    <lineage>
        <taxon>Eukaryota</taxon>
        <taxon>Sar</taxon>
        <taxon>Alveolata</taxon>
        <taxon>Dinophyceae</taxon>
        <taxon>Noctilucales</taxon>
        <taxon>Noctilucaceae</taxon>
        <taxon>Noctiluca</taxon>
    </lineage>
</organism>
<dbReference type="EMBL" id="HBFQ01036986">
    <property type="protein sequence ID" value="CAD8851718.1"/>
    <property type="molecule type" value="Transcribed_RNA"/>
</dbReference>
<protein>
    <submittedName>
        <fullName evidence="2">Uncharacterized protein</fullName>
    </submittedName>
</protein>
<reference evidence="2" key="1">
    <citation type="submission" date="2021-01" db="EMBL/GenBank/DDBJ databases">
        <authorList>
            <person name="Corre E."/>
            <person name="Pelletier E."/>
            <person name="Niang G."/>
            <person name="Scheremetjew M."/>
            <person name="Finn R."/>
            <person name="Kale V."/>
            <person name="Holt S."/>
            <person name="Cochrane G."/>
            <person name="Meng A."/>
            <person name="Brown T."/>
            <person name="Cohen L."/>
        </authorList>
    </citation>
    <scope>NUCLEOTIDE SEQUENCE</scope>
</reference>
<proteinExistence type="predicted"/>
<gene>
    <name evidence="2" type="ORF">NSCI0253_LOCUS26068</name>
</gene>
<feature type="compositionally biased region" description="Gly residues" evidence="1">
    <location>
        <begin position="191"/>
        <end position="204"/>
    </location>
</feature>
<evidence type="ECO:0000313" key="2">
    <source>
        <dbReference type="EMBL" id="CAD8851718.1"/>
    </source>
</evidence>
<feature type="region of interest" description="Disordered" evidence="1">
    <location>
        <begin position="191"/>
        <end position="222"/>
    </location>
</feature>
<feature type="compositionally biased region" description="Pro residues" evidence="1">
    <location>
        <begin position="212"/>
        <end position="222"/>
    </location>
</feature>
<dbReference type="AlphaFoldDB" id="A0A7S1F8M2"/>
<name>A0A7S1F8M2_NOCSC</name>
<evidence type="ECO:0000256" key="1">
    <source>
        <dbReference type="SAM" id="MobiDB-lite"/>
    </source>
</evidence>
<accession>A0A7S1F8M2</accession>